<dbReference type="AlphaFoldDB" id="A0A1G7U0V9"/>
<name>A0A1G7U0V9_9FLAO</name>
<organism evidence="1 2">
    <name type="scientific">Epilithonimonas hungarica</name>
    <dbReference type="NCBI Taxonomy" id="454006"/>
    <lineage>
        <taxon>Bacteria</taxon>
        <taxon>Pseudomonadati</taxon>
        <taxon>Bacteroidota</taxon>
        <taxon>Flavobacteriia</taxon>
        <taxon>Flavobacteriales</taxon>
        <taxon>Weeksellaceae</taxon>
        <taxon>Chryseobacterium group</taxon>
        <taxon>Epilithonimonas</taxon>
    </lineage>
</organism>
<keyword evidence="2" id="KW-1185">Reference proteome</keyword>
<reference evidence="2" key="1">
    <citation type="submission" date="2016-10" db="EMBL/GenBank/DDBJ databases">
        <authorList>
            <person name="Varghese N."/>
            <person name="Submissions S."/>
        </authorList>
    </citation>
    <scope>NUCLEOTIDE SEQUENCE [LARGE SCALE GENOMIC DNA]</scope>
    <source>
        <strain evidence="2">DSM 19684</strain>
    </source>
</reference>
<dbReference type="Proteomes" id="UP000199203">
    <property type="component" value="Unassembled WGS sequence"/>
</dbReference>
<dbReference type="EMBL" id="FNBH01000004">
    <property type="protein sequence ID" value="SDG40974.1"/>
    <property type="molecule type" value="Genomic_DNA"/>
</dbReference>
<proteinExistence type="predicted"/>
<evidence type="ECO:0000313" key="1">
    <source>
        <dbReference type="EMBL" id="SDG40974.1"/>
    </source>
</evidence>
<evidence type="ECO:0000313" key="2">
    <source>
        <dbReference type="Proteomes" id="UP000199203"/>
    </source>
</evidence>
<gene>
    <name evidence="1" type="ORF">SAMN05421825_3276</name>
</gene>
<accession>A0A1G7U0V9</accession>
<protein>
    <submittedName>
        <fullName evidence="1">Uncharacterized protein</fullName>
    </submittedName>
</protein>
<sequence length="52" mass="5920">MILFQKEQVIDCIKTPKIYVKSKILGILEIIICATISYGIQLSDFLKIFSTV</sequence>